<protein>
    <submittedName>
        <fullName evidence="1">Uncharacterized protein</fullName>
    </submittedName>
</protein>
<keyword evidence="2" id="KW-1185">Reference proteome</keyword>
<evidence type="ECO:0000313" key="1">
    <source>
        <dbReference type="EMBL" id="KAI0087182.1"/>
    </source>
</evidence>
<gene>
    <name evidence="1" type="ORF">BDY19DRAFT_995257</name>
</gene>
<evidence type="ECO:0000313" key="2">
    <source>
        <dbReference type="Proteomes" id="UP001055072"/>
    </source>
</evidence>
<dbReference type="Proteomes" id="UP001055072">
    <property type="component" value="Unassembled WGS sequence"/>
</dbReference>
<sequence>MSLLYRAVATLVLGLIGAVLAGDAVQLDSLVDQCSFTVDGNSYGLCPLLSKNGWVVRYERQTPPSILTGRYWIKVDGKLPKNESLDASRQCPDGTTICLTTYTRYNGESYKQARILNTIPVAGSLTGEDSKPYIQRGRYTPGLNVQAQMVRLWNATEDTLKITMNGGYYVYQRQFATFHFVCDKDHDKQALKYLWSYNGEHIFSWRSPHACAQGKSSGPSDGPSAPDNSGGDSEEELIDPSLYGRSGRALWTLIALTTLTTAVVAYLIYFPPRPFRRFISRFLKRHPSIHFRVGETVLVRWAQEEMDLDEDDPMFVNGDDISQFLDDEEGIPLKPSPHKGGVVTYGST</sequence>
<name>A0ACB8TYN8_9APHY</name>
<comment type="caution">
    <text evidence="1">The sequence shown here is derived from an EMBL/GenBank/DDBJ whole genome shotgun (WGS) entry which is preliminary data.</text>
</comment>
<dbReference type="EMBL" id="MU274919">
    <property type="protein sequence ID" value="KAI0087182.1"/>
    <property type="molecule type" value="Genomic_DNA"/>
</dbReference>
<accession>A0ACB8TYN8</accession>
<organism evidence="1 2">
    <name type="scientific">Irpex rosettiformis</name>
    <dbReference type="NCBI Taxonomy" id="378272"/>
    <lineage>
        <taxon>Eukaryota</taxon>
        <taxon>Fungi</taxon>
        <taxon>Dikarya</taxon>
        <taxon>Basidiomycota</taxon>
        <taxon>Agaricomycotina</taxon>
        <taxon>Agaricomycetes</taxon>
        <taxon>Polyporales</taxon>
        <taxon>Irpicaceae</taxon>
        <taxon>Irpex</taxon>
    </lineage>
</organism>
<reference evidence="1" key="1">
    <citation type="journal article" date="2021" name="Environ. Microbiol.">
        <title>Gene family expansions and transcriptome signatures uncover fungal adaptations to wood decay.</title>
        <authorList>
            <person name="Hage H."/>
            <person name="Miyauchi S."/>
            <person name="Viragh M."/>
            <person name="Drula E."/>
            <person name="Min B."/>
            <person name="Chaduli D."/>
            <person name="Navarro D."/>
            <person name="Favel A."/>
            <person name="Norest M."/>
            <person name="Lesage-Meessen L."/>
            <person name="Balint B."/>
            <person name="Merenyi Z."/>
            <person name="de Eugenio L."/>
            <person name="Morin E."/>
            <person name="Martinez A.T."/>
            <person name="Baldrian P."/>
            <person name="Stursova M."/>
            <person name="Martinez M.J."/>
            <person name="Novotny C."/>
            <person name="Magnuson J.K."/>
            <person name="Spatafora J.W."/>
            <person name="Maurice S."/>
            <person name="Pangilinan J."/>
            <person name="Andreopoulos W."/>
            <person name="LaButti K."/>
            <person name="Hundley H."/>
            <person name="Na H."/>
            <person name="Kuo A."/>
            <person name="Barry K."/>
            <person name="Lipzen A."/>
            <person name="Henrissat B."/>
            <person name="Riley R."/>
            <person name="Ahrendt S."/>
            <person name="Nagy L.G."/>
            <person name="Grigoriev I.V."/>
            <person name="Martin F."/>
            <person name="Rosso M.N."/>
        </authorList>
    </citation>
    <scope>NUCLEOTIDE SEQUENCE</scope>
    <source>
        <strain evidence="1">CBS 384.51</strain>
    </source>
</reference>
<proteinExistence type="predicted"/>